<proteinExistence type="predicted"/>
<comment type="caution">
    <text evidence="1">The sequence shown here is derived from an EMBL/GenBank/DDBJ whole genome shotgun (WGS) entry which is preliminary data.</text>
</comment>
<dbReference type="Proteomes" id="UP000821845">
    <property type="component" value="Chromosome 10"/>
</dbReference>
<accession>A0ACB7T5Z3</accession>
<gene>
    <name evidence="1" type="ORF">HPB50_004220</name>
</gene>
<dbReference type="EMBL" id="CM023490">
    <property type="protein sequence ID" value="KAH6942368.1"/>
    <property type="molecule type" value="Genomic_DNA"/>
</dbReference>
<organism evidence="1 2">
    <name type="scientific">Hyalomma asiaticum</name>
    <name type="common">Tick</name>
    <dbReference type="NCBI Taxonomy" id="266040"/>
    <lineage>
        <taxon>Eukaryota</taxon>
        <taxon>Metazoa</taxon>
        <taxon>Ecdysozoa</taxon>
        <taxon>Arthropoda</taxon>
        <taxon>Chelicerata</taxon>
        <taxon>Arachnida</taxon>
        <taxon>Acari</taxon>
        <taxon>Parasitiformes</taxon>
        <taxon>Ixodida</taxon>
        <taxon>Ixodoidea</taxon>
        <taxon>Ixodidae</taxon>
        <taxon>Hyalomminae</taxon>
        <taxon>Hyalomma</taxon>
    </lineage>
</organism>
<evidence type="ECO:0000313" key="2">
    <source>
        <dbReference type="Proteomes" id="UP000821845"/>
    </source>
</evidence>
<reference evidence="1" key="1">
    <citation type="submission" date="2020-05" db="EMBL/GenBank/DDBJ databases">
        <title>Large-scale comparative analyses of tick genomes elucidate their genetic diversity and vector capacities.</title>
        <authorList>
            <person name="Jia N."/>
            <person name="Wang J."/>
            <person name="Shi W."/>
            <person name="Du L."/>
            <person name="Sun Y."/>
            <person name="Zhan W."/>
            <person name="Jiang J."/>
            <person name="Wang Q."/>
            <person name="Zhang B."/>
            <person name="Ji P."/>
            <person name="Sakyi L.B."/>
            <person name="Cui X."/>
            <person name="Yuan T."/>
            <person name="Jiang B."/>
            <person name="Yang W."/>
            <person name="Lam T.T.-Y."/>
            <person name="Chang Q."/>
            <person name="Ding S."/>
            <person name="Wang X."/>
            <person name="Zhu J."/>
            <person name="Ruan X."/>
            <person name="Zhao L."/>
            <person name="Wei J."/>
            <person name="Que T."/>
            <person name="Du C."/>
            <person name="Cheng J."/>
            <person name="Dai P."/>
            <person name="Han X."/>
            <person name="Huang E."/>
            <person name="Gao Y."/>
            <person name="Liu J."/>
            <person name="Shao H."/>
            <person name="Ye R."/>
            <person name="Li L."/>
            <person name="Wei W."/>
            <person name="Wang X."/>
            <person name="Wang C."/>
            <person name="Yang T."/>
            <person name="Huo Q."/>
            <person name="Li W."/>
            <person name="Guo W."/>
            <person name="Chen H."/>
            <person name="Zhou L."/>
            <person name="Ni X."/>
            <person name="Tian J."/>
            <person name="Zhou Y."/>
            <person name="Sheng Y."/>
            <person name="Liu T."/>
            <person name="Pan Y."/>
            <person name="Xia L."/>
            <person name="Li J."/>
            <person name="Zhao F."/>
            <person name="Cao W."/>
        </authorList>
    </citation>
    <scope>NUCLEOTIDE SEQUENCE</scope>
    <source>
        <strain evidence="1">Hyas-2018</strain>
    </source>
</reference>
<evidence type="ECO:0000313" key="1">
    <source>
        <dbReference type="EMBL" id="KAH6942368.1"/>
    </source>
</evidence>
<protein>
    <submittedName>
        <fullName evidence="1">Uncharacterized protein</fullName>
    </submittedName>
</protein>
<name>A0ACB7T5Z3_HYAAI</name>
<keyword evidence="2" id="KW-1185">Reference proteome</keyword>
<sequence>MESDRGYVEATNRHLKRKLRRSSSVIELNYSTPPSEQAYTIAYVPVAAGNLNSRTRQTLTAYLGRIAPGKTREVRINHRWNILALDVSTRPTLDTLKDVTQLGNIPVRSFTVHEGRTFAGVIAYGGTDIDDNESPSLISSTMHITDIRSLGWSRSRSTSARVKQPLLPEESVRGRIAQETAAAPPDASCLRNTKDSAI</sequence>